<dbReference type="GO" id="GO:0004141">
    <property type="term" value="F:dethiobiotin synthase activity"/>
    <property type="evidence" value="ECO:0007669"/>
    <property type="project" value="UniProtKB-UniRule"/>
</dbReference>
<dbReference type="Gene3D" id="3.40.50.300">
    <property type="entry name" value="P-loop containing nucleotide triphosphate hydrolases"/>
    <property type="match status" value="1"/>
</dbReference>
<comment type="caution">
    <text evidence="10">The sequence shown here is derived from an EMBL/GenBank/DDBJ whole genome shotgun (WGS) entry which is preliminary data.</text>
</comment>
<name>A0A3D8IV00_9HELI</name>
<proteinExistence type="inferred from homology"/>
<keyword evidence="4 9" id="KW-0547">Nucleotide-binding</keyword>
<comment type="subunit">
    <text evidence="9">Homodimer.</text>
</comment>
<comment type="cofactor">
    <cofactor evidence="9">
        <name>Mg(2+)</name>
        <dbReference type="ChEBI" id="CHEBI:18420"/>
    </cofactor>
</comment>
<dbReference type="UniPathway" id="UPA00078">
    <property type="reaction ID" value="UER00161"/>
</dbReference>
<keyword evidence="5 9" id="KW-0093">Biotin biosynthesis</keyword>
<comment type="function">
    <text evidence="9">Catalyzes a mechanistically unusual reaction, the ATP-dependent insertion of CO2 between the N7 and N8 nitrogen atoms of 7,8-diaminopelargonic acid (DAPA, also called 7,8-diammoniononanoate) to form a ureido ring.</text>
</comment>
<dbReference type="InterPro" id="IPR004472">
    <property type="entry name" value="DTB_synth_BioD"/>
</dbReference>
<keyword evidence="1 9" id="KW-0963">Cytoplasm</keyword>
<sequence length="211" mass="24006">MRVFFLSGSDTDVGKTFIASQLVVYFQSLGLKALTIKPIETGVRDFPYDGSVHLKDAQKLFPNMLIQDIVLYTFPLPASPFVADTEKRIDCEKIFSHIASFQDKLDVLIIEGAGGVFVPIKKDYFMLDFAYELQEKFNSEVIFVCDDALGMINRLLSGHSILNSHRLSHHLYINLRNEKTFQEISLPFLLKSSLIYSLELKNLVTSLKVFE</sequence>
<comment type="subcellular location">
    <subcellularLocation>
        <location evidence="9">Cytoplasm</location>
    </subcellularLocation>
</comment>
<evidence type="ECO:0000256" key="9">
    <source>
        <dbReference type="HAMAP-Rule" id="MF_00336"/>
    </source>
</evidence>
<evidence type="ECO:0000256" key="7">
    <source>
        <dbReference type="ARBA" id="ARBA00022842"/>
    </source>
</evidence>
<dbReference type="Pfam" id="PF13500">
    <property type="entry name" value="AAA_26"/>
    <property type="match status" value="1"/>
</dbReference>
<dbReference type="EC" id="6.3.3.3" evidence="9"/>
<keyword evidence="7 9" id="KW-0460">Magnesium</keyword>
<accession>A0A3D8IV00</accession>
<dbReference type="AlphaFoldDB" id="A0A3D8IV00"/>
<protein>
    <recommendedName>
        <fullName evidence="9">ATP-dependent dethiobiotin synthetase BioD</fullName>
        <ecNumber evidence="9">6.3.3.3</ecNumber>
    </recommendedName>
    <alternativeName>
        <fullName evidence="9">DTB synthetase</fullName>
        <shortName evidence="9">DTBS</shortName>
    </alternativeName>
    <alternativeName>
        <fullName evidence="9">Dethiobiotin synthase</fullName>
    </alternativeName>
</protein>
<keyword evidence="11" id="KW-1185">Reference proteome</keyword>
<dbReference type="HAMAP" id="MF_00336">
    <property type="entry name" value="BioD"/>
    <property type="match status" value="1"/>
</dbReference>
<evidence type="ECO:0000256" key="5">
    <source>
        <dbReference type="ARBA" id="ARBA00022756"/>
    </source>
</evidence>
<comment type="pathway">
    <text evidence="9">Cofactor biosynthesis; biotin biosynthesis; biotin from 7,8-diaminononanoate: step 1/2.</text>
</comment>
<keyword evidence="2 9" id="KW-0436">Ligase</keyword>
<dbReference type="GO" id="GO:0000287">
    <property type="term" value="F:magnesium ion binding"/>
    <property type="evidence" value="ECO:0007669"/>
    <property type="project" value="UniProtKB-UniRule"/>
</dbReference>
<evidence type="ECO:0000256" key="3">
    <source>
        <dbReference type="ARBA" id="ARBA00022723"/>
    </source>
</evidence>
<evidence type="ECO:0000256" key="6">
    <source>
        <dbReference type="ARBA" id="ARBA00022840"/>
    </source>
</evidence>
<dbReference type="RefSeq" id="WP_104723398.1">
    <property type="nucleotide sequence ID" value="NZ_FZNE01000001.1"/>
</dbReference>
<feature type="binding site" evidence="9">
    <location>
        <begin position="111"/>
        <end position="114"/>
    </location>
    <ligand>
        <name>ATP</name>
        <dbReference type="ChEBI" id="CHEBI:30616"/>
    </ligand>
</feature>
<feature type="binding site" evidence="9">
    <location>
        <position position="16"/>
    </location>
    <ligand>
        <name>Mg(2+)</name>
        <dbReference type="ChEBI" id="CHEBI:18420"/>
    </ligand>
</feature>
<organism evidence="10 11">
    <name type="scientific">Helicobacter cholecystus</name>
    <dbReference type="NCBI Taxonomy" id="45498"/>
    <lineage>
        <taxon>Bacteria</taxon>
        <taxon>Pseudomonadati</taxon>
        <taxon>Campylobacterota</taxon>
        <taxon>Epsilonproteobacteria</taxon>
        <taxon>Campylobacterales</taxon>
        <taxon>Helicobacteraceae</taxon>
        <taxon>Helicobacter</taxon>
    </lineage>
</organism>
<dbReference type="PANTHER" id="PTHR43210:SF2">
    <property type="entry name" value="ATP-DEPENDENT DETHIOBIOTIN SYNTHETASE BIOD 2"/>
    <property type="match status" value="1"/>
</dbReference>
<keyword evidence="6 9" id="KW-0067">ATP-binding</keyword>
<dbReference type="GO" id="GO:0005524">
    <property type="term" value="F:ATP binding"/>
    <property type="evidence" value="ECO:0007669"/>
    <property type="project" value="UniProtKB-UniRule"/>
</dbReference>
<comment type="similarity">
    <text evidence="9">Belongs to the dethiobiotin synthetase family.</text>
</comment>
<dbReference type="CDD" id="cd03109">
    <property type="entry name" value="DTBS"/>
    <property type="match status" value="1"/>
</dbReference>
<dbReference type="OrthoDB" id="9802097at2"/>
<evidence type="ECO:0000313" key="10">
    <source>
        <dbReference type="EMBL" id="RDU68830.1"/>
    </source>
</evidence>
<feature type="binding site" evidence="9">
    <location>
        <position position="41"/>
    </location>
    <ligand>
        <name>substrate</name>
    </ligand>
</feature>
<feature type="active site" evidence="9">
    <location>
        <position position="37"/>
    </location>
</feature>
<reference evidence="10 11" key="1">
    <citation type="submission" date="2018-04" db="EMBL/GenBank/DDBJ databases">
        <title>Novel Campyloabacter and Helicobacter Species and Strains.</title>
        <authorList>
            <person name="Mannion A.J."/>
            <person name="Shen Z."/>
            <person name="Fox J.G."/>
        </authorList>
    </citation>
    <scope>NUCLEOTIDE SEQUENCE [LARGE SCALE GENOMIC DNA]</scope>
    <source>
        <strain evidence="10 11">ATCC 700242</strain>
    </source>
</reference>
<evidence type="ECO:0000256" key="1">
    <source>
        <dbReference type="ARBA" id="ARBA00022490"/>
    </source>
</evidence>
<dbReference type="EMBL" id="NXLU01000006">
    <property type="protein sequence ID" value="RDU68830.1"/>
    <property type="molecule type" value="Genomic_DNA"/>
</dbReference>
<dbReference type="GO" id="GO:0009102">
    <property type="term" value="P:biotin biosynthetic process"/>
    <property type="evidence" value="ECO:0007669"/>
    <property type="project" value="UniProtKB-UniRule"/>
</dbReference>
<dbReference type="GO" id="GO:0005829">
    <property type="term" value="C:cytosol"/>
    <property type="evidence" value="ECO:0007669"/>
    <property type="project" value="TreeGrafter"/>
</dbReference>
<evidence type="ECO:0000256" key="2">
    <source>
        <dbReference type="ARBA" id="ARBA00022598"/>
    </source>
</evidence>
<comment type="catalytic activity">
    <reaction evidence="9">
        <text>(7R,8S)-7,8-diammoniononanoate + CO2 + ATP = (4R,5S)-dethiobiotin + ADP + phosphate + 3 H(+)</text>
        <dbReference type="Rhea" id="RHEA:15805"/>
        <dbReference type="ChEBI" id="CHEBI:15378"/>
        <dbReference type="ChEBI" id="CHEBI:16526"/>
        <dbReference type="ChEBI" id="CHEBI:30616"/>
        <dbReference type="ChEBI" id="CHEBI:43474"/>
        <dbReference type="ChEBI" id="CHEBI:149469"/>
        <dbReference type="ChEBI" id="CHEBI:149473"/>
        <dbReference type="ChEBI" id="CHEBI:456216"/>
        <dbReference type="EC" id="6.3.3.3"/>
    </reaction>
</comment>
<evidence type="ECO:0000256" key="4">
    <source>
        <dbReference type="ARBA" id="ARBA00022741"/>
    </source>
</evidence>
<gene>
    <name evidence="9 10" type="primary">bioD</name>
    <name evidence="10" type="ORF">CQA62_05435</name>
</gene>
<evidence type="ECO:0000313" key="11">
    <source>
        <dbReference type="Proteomes" id="UP000257067"/>
    </source>
</evidence>
<comment type="caution">
    <text evidence="9">Lacks conserved residue(s) required for the propagation of feature annotation.</text>
</comment>
<dbReference type="PANTHER" id="PTHR43210">
    <property type="entry name" value="DETHIOBIOTIN SYNTHETASE"/>
    <property type="match status" value="1"/>
</dbReference>
<evidence type="ECO:0000256" key="8">
    <source>
        <dbReference type="ARBA" id="ARBA00047386"/>
    </source>
</evidence>
<dbReference type="SUPFAM" id="SSF52540">
    <property type="entry name" value="P-loop containing nucleoside triphosphate hydrolases"/>
    <property type="match status" value="1"/>
</dbReference>
<dbReference type="NCBIfam" id="TIGR00347">
    <property type="entry name" value="bioD"/>
    <property type="match status" value="1"/>
</dbReference>
<keyword evidence="3 9" id="KW-0479">Metal-binding</keyword>
<feature type="binding site" evidence="9">
    <location>
        <position position="111"/>
    </location>
    <ligand>
        <name>Mg(2+)</name>
        <dbReference type="ChEBI" id="CHEBI:18420"/>
    </ligand>
</feature>
<comment type="catalytic activity">
    <reaction evidence="8">
        <text>(7R,8S)-8-amino-7-(carboxyamino)nonanoate + ATP = (4R,5S)-dethiobiotin + ADP + phosphate + H(+)</text>
        <dbReference type="Rhea" id="RHEA:63684"/>
        <dbReference type="ChEBI" id="CHEBI:15378"/>
        <dbReference type="ChEBI" id="CHEBI:30616"/>
        <dbReference type="ChEBI" id="CHEBI:43474"/>
        <dbReference type="ChEBI" id="CHEBI:149470"/>
        <dbReference type="ChEBI" id="CHEBI:149473"/>
        <dbReference type="ChEBI" id="CHEBI:456216"/>
    </reaction>
</comment>
<feature type="binding site" evidence="9">
    <location>
        <begin position="12"/>
        <end position="17"/>
    </location>
    <ligand>
        <name>ATP</name>
        <dbReference type="ChEBI" id="CHEBI:30616"/>
    </ligand>
</feature>
<dbReference type="Proteomes" id="UP000257067">
    <property type="component" value="Unassembled WGS sequence"/>
</dbReference>
<dbReference type="InterPro" id="IPR027417">
    <property type="entry name" value="P-loop_NTPase"/>
</dbReference>
<feature type="binding site" evidence="9">
    <location>
        <begin position="175"/>
        <end position="176"/>
    </location>
    <ligand>
        <name>ATP</name>
        <dbReference type="ChEBI" id="CHEBI:30616"/>
    </ligand>
</feature>